<dbReference type="AlphaFoldDB" id="A0A3P6UYH0"/>
<gene>
    <name evidence="2" type="ORF">NLS_LOCUS5855</name>
</gene>
<keyword evidence="3" id="KW-1185">Reference proteome</keyword>
<name>A0A3P6UYH0_LITSI</name>
<dbReference type="Proteomes" id="UP000277928">
    <property type="component" value="Unassembled WGS sequence"/>
</dbReference>
<dbReference type="OrthoDB" id="5773239at2759"/>
<dbReference type="OMA" id="YQYDPYL"/>
<evidence type="ECO:0000256" key="1">
    <source>
        <dbReference type="SAM" id="Phobius"/>
    </source>
</evidence>
<keyword evidence="1" id="KW-0472">Membrane</keyword>
<dbReference type="EMBL" id="UYRX01000470">
    <property type="protein sequence ID" value="VDK82641.1"/>
    <property type="molecule type" value="Genomic_DNA"/>
</dbReference>
<sequence length="114" mass="13493">MPSNRLRIITPLLILGNICLISGLSGNAVLRSKRQTYTYDESLKKYARPHPKTKIMIGTVGRYAPNEWPNWYSRTLFKWNGEFRMGPYHPNDERYENYQHARIRALNLNKLQRL</sequence>
<organism evidence="2 3">
    <name type="scientific">Litomosoides sigmodontis</name>
    <name type="common">Filarial nematode worm</name>
    <dbReference type="NCBI Taxonomy" id="42156"/>
    <lineage>
        <taxon>Eukaryota</taxon>
        <taxon>Metazoa</taxon>
        <taxon>Ecdysozoa</taxon>
        <taxon>Nematoda</taxon>
        <taxon>Chromadorea</taxon>
        <taxon>Rhabditida</taxon>
        <taxon>Spirurina</taxon>
        <taxon>Spiruromorpha</taxon>
        <taxon>Filarioidea</taxon>
        <taxon>Onchocercidae</taxon>
        <taxon>Litomosoides</taxon>
    </lineage>
</organism>
<feature type="transmembrane region" description="Helical" evidence="1">
    <location>
        <begin position="6"/>
        <end position="30"/>
    </location>
</feature>
<keyword evidence="1" id="KW-1133">Transmembrane helix</keyword>
<protein>
    <submittedName>
        <fullName evidence="2">Uncharacterized protein</fullName>
    </submittedName>
</protein>
<proteinExistence type="predicted"/>
<reference evidence="2 3" key="1">
    <citation type="submission" date="2018-08" db="EMBL/GenBank/DDBJ databases">
        <authorList>
            <person name="Laetsch R D."/>
            <person name="Stevens L."/>
            <person name="Kumar S."/>
            <person name="Blaxter L. M."/>
        </authorList>
    </citation>
    <scope>NUCLEOTIDE SEQUENCE [LARGE SCALE GENOMIC DNA]</scope>
</reference>
<evidence type="ECO:0000313" key="2">
    <source>
        <dbReference type="EMBL" id="VDK82641.1"/>
    </source>
</evidence>
<evidence type="ECO:0000313" key="3">
    <source>
        <dbReference type="Proteomes" id="UP000277928"/>
    </source>
</evidence>
<keyword evidence="1" id="KW-0812">Transmembrane</keyword>
<accession>A0A3P6UYH0</accession>